<protein>
    <submittedName>
        <fullName evidence="1">Uncharacterized protein</fullName>
    </submittedName>
</protein>
<accession>A0A0P0R9Y9</accession>
<evidence type="ECO:0000313" key="2">
    <source>
        <dbReference type="Proteomes" id="UP000019146"/>
    </source>
</evidence>
<dbReference type="AlphaFoldDB" id="A0A0P0R9Y9"/>
<dbReference type="EMBL" id="CP012746">
    <property type="protein sequence ID" value="ALL64954.1"/>
    <property type="molecule type" value="Genomic_DNA"/>
</dbReference>
<name>A0A0P0R9Y9_9BURK</name>
<dbReference type="Proteomes" id="UP000019146">
    <property type="component" value="Chromosome 1"/>
</dbReference>
<evidence type="ECO:0000313" key="1">
    <source>
        <dbReference type="EMBL" id="ALL64954.1"/>
    </source>
</evidence>
<reference evidence="1 2" key="1">
    <citation type="journal article" date="2014" name="Genome Announc.">
        <title>Draft Genome Sequence of the Haloacid-Degrading Burkholderia caribensis Strain MBA4.</title>
        <authorList>
            <person name="Pan Y."/>
            <person name="Kong K.F."/>
            <person name="Tsang J.S."/>
        </authorList>
    </citation>
    <scope>NUCLEOTIDE SEQUENCE [LARGE SCALE GENOMIC DNA]</scope>
    <source>
        <strain evidence="1 2">MBA4</strain>
    </source>
</reference>
<proteinExistence type="predicted"/>
<gene>
    <name evidence="1" type="ORF">K788_0002459</name>
</gene>
<sequence length="132" mass="14329">MRGRCPCKHAEARGEAFDGARAEPSVRVRPACAARTVAGRQGRDACYGMVHGGFLACDACRLRALCPMPAASMGWPRWEARAAIILMRCGIAGVCDGERIPVARNIGSHLRCRRRRPWRNAAPALHGRIGVP</sequence>
<dbReference type="KEGG" id="bcai:K788_0002459"/>
<organism evidence="1 2">
    <name type="scientific">Paraburkholderia caribensis MBA4</name>
    <dbReference type="NCBI Taxonomy" id="1323664"/>
    <lineage>
        <taxon>Bacteria</taxon>
        <taxon>Pseudomonadati</taxon>
        <taxon>Pseudomonadota</taxon>
        <taxon>Betaproteobacteria</taxon>
        <taxon>Burkholderiales</taxon>
        <taxon>Burkholderiaceae</taxon>
        <taxon>Paraburkholderia</taxon>
    </lineage>
</organism>